<organism evidence="1 2">
    <name type="scientific">Parafrankia irregularis</name>
    <dbReference type="NCBI Taxonomy" id="795642"/>
    <lineage>
        <taxon>Bacteria</taxon>
        <taxon>Bacillati</taxon>
        <taxon>Actinomycetota</taxon>
        <taxon>Actinomycetes</taxon>
        <taxon>Frankiales</taxon>
        <taxon>Frankiaceae</taxon>
        <taxon>Parafrankia</taxon>
    </lineage>
</organism>
<name>A0A0S4QIQ2_9ACTN</name>
<protein>
    <submittedName>
        <fullName evidence="1">Uncharacterized protein</fullName>
    </submittedName>
</protein>
<dbReference type="Proteomes" id="UP000198802">
    <property type="component" value="Unassembled WGS sequence"/>
</dbReference>
<accession>A0A0S4QIQ2</accession>
<gene>
    <name evidence="1" type="ORF">Ga0074812_10538</name>
</gene>
<evidence type="ECO:0000313" key="2">
    <source>
        <dbReference type="Proteomes" id="UP000198802"/>
    </source>
</evidence>
<proteinExistence type="predicted"/>
<reference evidence="2" key="1">
    <citation type="submission" date="2015-11" db="EMBL/GenBank/DDBJ databases">
        <authorList>
            <person name="Varghese N."/>
        </authorList>
    </citation>
    <scope>NUCLEOTIDE SEQUENCE [LARGE SCALE GENOMIC DNA]</scope>
    <source>
        <strain evidence="2">DSM 45899</strain>
    </source>
</reference>
<dbReference type="EMBL" id="FAOZ01000005">
    <property type="protein sequence ID" value="CUU55389.1"/>
    <property type="molecule type" value="Genomic_DNA"/>
</dbReference>
<dbReference type="RefSeq" id="WP_006539717.1">
    <property type="nucleotide sequence ID" value="NZ_FAOZ01000005.1"/>
</dbReference>
<dbReference type="AlphaFoldDB" id="A0A0S4QIQ2"/>
<evidence type="ECO:0000313" key="1">
    <source>
        <dbReference type="EMBL" id="CUU55389.1"/>
    </source>
</evidence>
<keyword evidence="2" id="KW-1185">Reference proteome</keyword>
<sequence>MGATTAARVVILASDDPGPVHLMFVESDGQPSPLRHRPSAMLAVRYVEAMTGIIDPSVSARRTWLVSPCGCGSTQGGS</sequence>